<reference evidence="1" key="1">
    <citation type="submission" date="2020-05" db="UniProtKB">
        <authorList>
            <consortium name="EnsemblMetazoa"/>
        </authorList>
    </citation>
    <scope>IDENTIFICATION</scope>
    <source>
        <strain evidence="1">SANGQUA</strain>
    </source>
</reference>
<dbReference type="AlphaFoldDB" id="A0A182XQB2"/>
<sequence>MRVRILKGEEKDRAYSVCVCVIITSIFANG</sequence>
<protein>
    <submittedName>
        <fullName evidence="1">Uncharacterized protein</fullName>
    </submittedName>
</protein>
<name>A0A182XQB2_ANOQN</name>
<evidence type="ECO:0000313" key="2">
    <source>
        <dbReference type="Proteomes" id="UP000076407"/>
    </source>
</evidence>
<organism evidence="1 2">
    <name type="scientific">Anopheles quadriannulatus</name>
    <name type="common">Mosquito</name>
    <dbReference type="NCBI Taxonomy" id="34691"/>
    <lineage>
        <taxon>Eukaryota</taxon>
        <taxon>Metazoa</taxon>
        <taxon>Ecdysozoa</taxon>
        <taxon>Arthropoda</taxon>
        <taxon>Hexapoda</taxon>
        <taxon>Insecta</taxon>
        <taxon>Pterygota</taxon>
        <taxon>Neoptera</taxon>
        <taxon>Endopterygota</taxon>
        <taxon>Diptera</taxon>
        <taxon>Nematocera</taxon>
        <taxon>Culicoidea</taxon>
        <taxon>Culicidae</taxon>
        <taxon>Anophelinae</taxon>
        <taxon>Anopheles</taxon>
    </lineage>
</organism>
<dbReference type="Proteomes" id="UP000076407">
    <property type="component" value="Unassembled WGS sequence"/>
</dbReference>
<dbReference type="EnsemblMetazoa" id="AQUA014057-RA">
    <property type="protein sequence ID" value="AQUA014057-PA"/>
    <property type="gene ID" value="AQUA014057"/>
</dbReference>
<proteinExistence type="predicted"/>
<evidence type="ECO:0000313" key="1">
    <source>
        <dbReference type="EnsemblMetazoa" id="AQUA014057-PA"/>
    </source>
</evidence>
<keyword evidence="2" id="KW-1185">Reference proteome</keyword>
<accession>A0A182XQB2</accession>